<feature type="region of interest" description="Disordered" evidence="1">
    <location>
        <begin position="1"/>
        <end position="22"/>
    </location>
</feature>
<name>A0A1Y2FT85_9FUNG</name>
<reference evidence="2 3" key="1">
    <citation type="submission" date="2016-08" db="EMBL/GenBank/DDBJ databases">
        <title>A Parts List for Fungal Cellulosomes Revealed by Comparative Genomics.</title>
        <authorList>
            <consortium name="DOE Joint Genome Institute"/>
            <person name="Haitjema C.H."/>
            <person name="Gilmore S.P."/>
            <person name="Henske J.K."/>
            <person name="Solomon K.V."/>
            <person name="De Groot R."/>
            <person name="Kuo A."/>
            <person name="Mondo S.J."/>
            <person name="Salamov A.A."/>
            <person name="Labutti K."/>
            <person name="Zhao Z."/>
            <person name="Chiniquy J."/>
            <person name="Barry K."/>
            <person name="Brewer H.M."/>
            <person name="Purvine S.O."/>
            <person name="Wright A.T."/>
            <person name="Boxma B."/>
            <person name="Van Alen T."/>
            <person name="Hackstein J.H."/>
            <person name="Baker S.E."/>
            <person name="Grigoriev I.V."/>
            <person name="O'Malley M.A."/>
        </authorList>
    </citation>
    <scope>NUCLEOTIDE SEQUENCE [LARGE SCALE GENOMIC DNA]</scope>
    <source>
        <strain evidence="2 3">G1</strain>
    </source>
</reference>
<comment type="caution">
    <text evidence="2">The sequence shown here is derived from an EMBL/GenBank/DDBJ whole genome shotgun (WGS) entry which is preliminary data.</text>
</comment>
<feature type="region of interest" description="Disordered" evidence="1">
    <location>
        <begin position="625"/>
        <end position="732"/>
    </location>
</feature>
<feature type="compositionally biased region" description="Low complexity" evidence="1">
    <location>
        <begin position="538"/>
        <end position="551"/>
    </location>
</feature>
<evidence type="ECO:0000313" key="2">
    <source>
        <dbReference type="EMBL" id="ORY86514.1"/>
    </source>
</evidence>
<feature type="compositionally biased region" description="Polar residues" evidence="1">
    <location>
        <begin position="402"/>
        <end position="413"/>
    </location>
</feature>
<evidence type="ECO:0000256" key="1">
    <source>
        <dbReference type="SAM" id="MobiDB-lite"/>
    </source>
</evidence>
<feature type="compositionally biased region" description="Low complexity" evidence="1">
    <location>
        <begin position="293"/>
        <end position="316"/>
    </location>
</feature>
<dbReference type="AlphaFoldDB" id="A0A1Y2FT85"/>
<feature type="compositionally biased region" description="Low complexity" evidence="1">
    <location>
        <begin position="491"/>
        <end position="506"/>
    </location>
</feature>
<gene>
    <name evidence="2" type="ORF">LY90DRAFT_696819</name>
</gene>
<sequence>MTTNGNNSGSTNPKQTNENSQNIMANFNPSYPVIGSNTYSHYYTKVNNVNLINYYIPAHAAAHPPGSPYQSRAHPLGYTVETIPIIPAANQALYSVASNNNLTIPEGGLYHTYHSLVPVVVDSSLNPIIPHENLINEAKTTNASTSINNNNKVNSPSMEHEKENQSQENIKNSTTKNVNENKNEHNYNKQGNGTPKLTYSKKYSTSKSENKKLQWPNSQFHVNKAMKKSSLDGHKILKQKIKEDESSITHDTSININNTNTNTNTNTTNTNNTNNNNNSSNNNNNKNKIKEGSINVNNISSNNNGNSSHNRKQNNINMEDNNEENYTIHKNNFAIKANSNSKEGPSEFSLVDNNDSEQDVISVDSIKSEEERTLYNEELYCEPSQTESEDDDIESNEDIKGTGQSSSNINIRNNVTGNKSSEILLNIKNKNSGIEINLENNIIVNDVLIDYKNNNKENKNSNSNKGKRSITSQISPMHDINKRNEKGKLFSKPNSISNSTTTSNISSKEKKIKKNNGNKDTMTKGNSQSKNETKVKRNNNGNNIKNKNIPKNNKKEENKSKRKNSTINHKNHFNSSFTLKEGKLNKNKEIKDKMSENGKGDETTVITTVTTTIITNNSNSINKNINTNVNGGGSTMKKEDITTMNGKSPSNLKKSTNKTTKPKKQQKFKKNENDPNKKNITNGIVTSSTKKKFKNGTFISKNKPGKVKSEDNINNNNNKNKVKGNKKIKKAK</sequence>
<feature type="compositionally biased region" description="Basic residues" evidence="1">
    <location>
        <begin position="720"/>
        <end position="732"/>
    </location>
</feature>
<feature type="compositionally biased region" description="Basic residues" evidence="1">
    <location>
        <begin position="560"/>
        <end position="572"/>
    </location>
</feature>
<feature type="compositionally biased region" description="Low complexity" evidence="1">
    <location>
        <begin position="140"/>
        <end position="157"/>
    </location>
</feature>
<feature type="region of interest" description="Disordered" evidence="1">
    <location>
        <begin position="337"/>
        <end position="356"/>
    </location>
</feature>
<organism evidence="2 3">
    <name type="scientific">Neocallimastix californiae</name>
    <dbReference type="NCBI Taxonomy" id="1754190"/>
    <lineage>
        <taxon>Eukaryota</taxon>
        <taxon>Fungi</taxon>
        <taxon>Fungi incertae sedis</taxon>
        <taxon>Chytridiomycota</taxon>
        <taxon>Chytridiomycota incertae sedis</taxon>
        <taxon>Neocallimastigomycetes</taxon>
        <taxon>Neocallimastigales</taxon>
        <taxon>Neocallimastigaceae</taxon>
        <taxon>Neocallimastix</taxon>
    </lineage>
</organism>
<feature type="compositionally biased region" description="Low complexity" evidence="1">
    <location>
        <begin position="252"/>
        <end position="286"/>
    </location>
</feature>
<feature type="compositionally biased region" description="Low complexity" evidence="1">
    <location>
        <begin position="1"/>
        <end position="12"/>
    </location>
</feature>
<keyword evidence="3" id="KW-1185">Reference proteome</keyword>
<feature type="region of interest" description="Disordered" evidence="1">
    <location>
        <begin position="140"/>
        <end position="219"/>
    </location>
</feature>
<dbReference type="EMBL" id="MCOG01000002">
    <property type="protein sequence ID" value="ORY86514.1"/>
    <property type="molecule type" value="Genomic_DNA"/>
</dbReference>
<feature type="compositionally biased region" description="Low complexity" evidence="1">
    <location>
        <begin position="647"/>
        <end position="659"/>
    </location>
</feature>
<dbReference type="STRING" id="1754190.A0A1Y2FT85"/>
<feature type="compositionally biased region" description="Basic and acidic residues" evidence="1">
    <location>
        <begin position="479"/>
        <end position="488"/>
    </location>
</feature>
<evidence type="ECO:0000313" key="3">
    <source>
        <dbReference type="Proteomes" id="UP000193920"/>
    </source>
</evidence>
<proteinExistence type="predicted"/>
<feature type="compositionally biased region" description="Polar residues" evidence="1">
    <location>
        <begin position="678"/>
        <end position="688"/>
    </location>
</feature>
<feature type="compositionally biased region" description="Acidic residues" evidence="1">
    <location>
        <begin position="387"/>
        <end position="396"/>
    </location>
</feature>
<feature type="region of interest" description="Disordered" evidence="1">
    <location>
        <begin position="242"/>
        <end position="316"/>
    </location>
</feature>
<feature type="compositionally biased region" description="Low complexity" evidence="1">
    <location>
        <begin position="196"/>
        <end position="207"/>
    </location>
</feature>
<feature type="region of interest" description="Disordered" evidence="1">
    <location>
        <begin position="455"/>
        <end position="585"/>
    </location>
</feature>
<feature type="compositionally biased region" description="Polar residues" evidence="1">
    <location>
        <begin position="13"/>
        <end position="22"/>
    </location>
</feature>
<protein>
    <submittedName>
        <fullName evidence="2">Uncharacterized protein</fullName>
    </submittedName>
</protein>
<feature type="region of interest" description="Disordered" evidence="1">
    <location>
        <begin position="367"/>
        <end position="413"/>
    </location>
</feature>
<accession>A0A1Y2FT85</accession>
<dbReference type="Proteomes" id="UP000193920">
    <property type="component" value="Unassembled WGS sequence"/>
</dbReference>